<dbReference type="RefSeq" id="XP_008724356.1">
    <property type="nucleotide sequence ID" value="XM_008726134.1"/>
</dbReference>
<protein>
    <submittedName>
        <fullName evidence="2">Uncharacterized protein</fullName>
    </submittedName>
</protein>
<dbReference type="OrthoDB" id="4146362at2759"/>
<dbReference type="GeneID" id="19988635"/>
<reference evidence="2 3" key="1">
    <citation type="submission" date="2013-03" db="EMBL/GenBank/DDBJ databases">
        <title>The Genome Sequence of Cladophialophora carrionii CBS 160.54.</title>
        <authorList>
            <consortium name="The Broad Institute Genomics Platform"/>
            <person name="Cuomo C."/>
            <person name="de Hoog S."/>
            <person name="Gorbushina A."/>
            <person name="Walker B."/>
            <person name="Young S.K."/>
            <person name="Zeng Q."/>
            <person name="Gargeya S."/>
            <person name="Fitzgerald M."/>
            <person name="Haas B."/>
            <person name="Abouelleil A."/>
            <person name="Allen A.W."/>
            <person name="Alvarado L."/>
            <person name="Arachchi H.M."/>
            <person name="Berlin A.M."/>
            <person name="Chapman S.B."/>
            <person name="Gainer-Dewar J."/>
            <person name="Goldberg J."/>
            <person name="Griggs A."/>
            <person name="Gujja S."/>
            <person name="Hansen M."/>
            <person name="Howarth C."/>
            <person name="Imamovic A."/>
            <person name="Ireland A."/>
            <person name="Larimer J."/>
            <person name="McCowan C."/>
            <person name="Murphy C."/>
            <person name="Pearson M."/>
            <person name="Poon T.W."/>
            <person name="Priest M."/>
            <person name="Roberts A."/>
            <person name="Saif S."/>
            <person name="Shea T."/>
            <person name="Sisk P."/>
            <person name="Sykes S."/>
            <person name="Wortman J."/>
            <person name="Nusbaum C."/>
            <person name="Birren B."/>
        </authorList>
    </citation>
    <scope>NUCLEOTIDE SEQUENCE [LARGE SCALE GENOMIC DNA]</scope>
    <source>
        <strain evidence="2 3">CBS 160.54</strain>
    </source>
</reference>
<proteinExistence type="predicted"/>
<evidence type="ECO:0000256" key="1">
    <source>
        <dbReference type="SAM" id="Coils"/>
    </source>
</evidence>
<feature type="coiled-coil region" evidence="1">
    <location>
        <begin position="98"/>
        <end position="125"/>
    </location>
</feature>
<name>V9DL32_9EURO</name>
<gene>
    <name evidence="2" type="ORF">G647_10142</name>
</gene>
<organism evidence="2 3">
    <name type="scientific">Cladophialophora carrionii CBS 160.54</name>
    <dbReference type="NCBI Taxonomy" id="1279043"/>
    <lineage>
        <taxon>Eukaryota</taxon>
        <taxon>Fungi</taxon>
        <taxon>Dikarya</taxon>
        <taxon>Ascomycota</taxon>
        <taxon>Pezizomycotina</taxon>
        <taxon>Eurotiomycetes</taxon>
        <taxon>Chaetothyriomycetidae</taxon>
        <taxon>Chaetothyriales</taxon>
        <taxon>Herpotrichiellaceae</taxon>
        <taxon>Cladophialophora</taxon>
    </lineage>
</organism>
<dbReference type="HOGENOM" id="CLU_1408575_0_0_1"/>
<evidence type="ECO:0000313" key="3">
    <source>
        <dbReference type="Proteomes" id="UP000030678"/>
    </source>
</evidence>
<dbReference type="AlphaFoldDB" id="V9DL32"/>
<dbReference type="Proteomes" id="UP000030678">
    <property type="component" value="Unassembled WGS sequence"/>
</dbReference>
<evidence type="ECO:0000313" key="2">
    <source>
        <dbReference type="EMBL" id="ETI27043.1"/>
    </source>
</evidence>
<accession>V9DL32</accession>
<sequence>MCWFKLDTCPYPHHEPIRALIFIPGNASRWKHCDKPQPWGRLSCGKLIVQHNAAHSRDSHPALTADCEWCTAVLKLAATKSKEIQQQARTDIAEMEEKFNSDAKLKELHKKIQALETEVIGMRNQAWELRLAADANGCSGEWEEIKSEHEIGQGGHAGAP</sequence>
<dbReference type="VEuPathDB" id="FungiDB:G647_10142"/>
<keyword evidence="1" id="KW-0175">Coiled coil</keyword>
<dbReference type="EMBL" id="KB822699">
    <property type="protein sequence ID" value="ETI27043.1"/>
    <property type="molecule type" value="Genomic_DNA"/>
</dbReference>